<evidence type="ECO:0000259" key="1">
    <source>
        <dbReference type="Pfam" id="PF00557"/>
    </source>
</evidence>
<dbReference type="EMBL" id="LK932994">
    <property type="protein sequence ID" value="CDT12995.1"/>
    <property type="molecule type" value="Genomic_DNA"/>
</dbReference>
<dbReference type="Gene3D" id="3.90.230.10">
    <property type="entry name" value="Creatinase/methionine aminopeptidase superfamily"/>
    <property type="match status" value="1"/>
</dbReference>
<dbReference type="SUPFAM" id="SSF55920">
    <property type="entry name" value="Creatinase/aminopeptidase"/>
    <property type="match status" value="1"/>
</dbReference>
<evidence type="ECO:0000313" key="3">
    <source>
        <dbReference type="EMBL" id="CDS85581.1"/>
    </source>
</evidence>
<dbReference type="RefSeq" id="WP_004454650.1">
    <property type="nucleotide sequence ID" value="NZ_BBYB01000197.1"/>
</dbReference>
<evidence type="ECO:0000313" key="6">
    <source>
        <dbReference type="EMBL" id="VFD29356.1"/>
    </source>
</evidence>
<proteinExistence type="predicted"/>
<dbReference type="GeneID" id="66354742"/>
<organism evidence="4">
    <name type="scientific">Clostridioides difficile</name>
    <name type="common">Peptoclostridium difficile</name>
    <dbReference type="NCBI Taxonomy" id="1496"/>
    <lineage>
        <taxon>Bacteria</taxon>
        <taxon>Bacillati</taxon>
        <taxon>Bacillota</taxon>
        <taxon>Clostridia</taxon>
        <taxon>Peptostreptococcales</taxon>
        <taxon>Peptostreptococcaceae</taxon>
        <taxon>Clostridioides</taxon>
    </lineage>
</organism>
<dbReference type="KEGG" id="pdf:CD630DERM_23470"/>
<keyword evidence="3" id="KW-0645">Protease</keyword>
<evidence type="ECO:0000259" key="2">
    <source>
        <dbReference type="Pfam" id="PF01321"/>
    </source>
</evidence>
<dbReference type="EC" id="3.4.13.9" evidence="3 6"/>
<keyword evidence="4" id="KW-0378">Hydrolase</keyword>
<dbReference type="InterPro" id="IPR000587">
    <property type="entry name" value="Creatinase_N"/>
</dbReference>
<feature type="domain" description="Creatinase N-terminal" evidence="2">
    <location>
        <begin position="3"/>
        <end position="133"/>
    </location>
</feature>
<feature type="domain" description="Peptidase M24" evidence="1">
    <location>
        <begin position="141"/>
        <end position="341"/>
    </location>
</feature>
<dbReference type="EMBL" id="LK932402">
    <property type="protein sequence ID" value="CDS87805.1"/>
    <property type="molecule type" value="Genomic_DNA"/>
</dbReference>
<protein>
    <submittedName>
        <fullName evidence="3 6">Xaa-Pro dipeptidase</fullName>
        <ecNumber evidence="3 6">3.4.13.9</ecNumber>
    </submittedName>
    <submittedName>
        <fullName evidence="4">Uncharacterized peptidase YqhT</fullName>
        <ecNumber evidence="4 6">3.4.-.-</ecNumber>
    </submittedName>
</protein>
<reference evidence="4" key="1">
    <citation type="submission" date="2014-07" db="EMBL/GenBank/DDBJ databases">
        <authorList>
            <person name="Monot Marc"/>
        </authorList>
    </citation>
    <scope>NUCLEOTIDE SEQUENCE</scope>
    <source>
        <strain evidence="5">7032989</strain>
        <strain evidence="4">7032994</strain>
    </source>
</reference>
<dbReference type="InterPro" id="IPR000994">
    <property type="entry name" value="Pept_M24"/>
</dbReference>
<keyword evidence="3" id="KW-0224">Dipeptidase</keyword>
<evidence type="ECO:0000313" key="4">
    <source>
        <dbReference type="EMBL" id="CDS87805.1"/>
    </source>
</evidence>
<sequence>MSRVKNVVELLETKGVDALYLTKKTNVNYISGFPDEEAYAVICKDGNFLVTDSRYMELAEKVCKDFEIINWHNFDRSVAKAVKSVCDKVGIKKLGFERTNIVFDKYEELKNLIEKDNGELIPTENIVETLRYVKDKDEIKNTRKACEIADKALEELIPHIKAGVSEIELATKLEYFMKMNGAQNIGFETILISGAKTSLLHGKPSDKIIEKGDFVLIDYGAMYNGYISDTTRTFIVGGASEKQLEIYNLVKEAQNVGVENMKAGVHATIPDAEIRKVVKKYEDYYYQGIGHGVGRDVHEEPFIGNYGDKIIEEGCIITMEPGIYFPGWGGVRIEDTVLITKNGPERLTKFPKDLMILDK</sequence>
<dbReference type="EMBL" id="CAADAN010000001">
    <property type="protein sequence ID" value="VFD29356.1"/>
    <property type="molecule type" value="Genomic_DNA"/>
</dbReference>
<gene>
    <name evidence="4" type="primary">yqhT</name>
    <name evidence="5" type="ORF">BN1095_330026</name>
    <name evidence="3" type="ORF">BN1096_520368</name>
    <name evidence="4" type="ORF">BN1097_630250</name>
    <name evidence="6" type="ORF">SAMEA1402399_00397</name>
</gene>
<dbReference type="CDD" id="cd01092">
    <property type="entry name" value="APP-like"/>
    <property type="match status" value="1"/>
</dbReference>
<evidence type="ECO:0000313" key="7">
    <source>
        <dbReference type="Proteomes" id="UP000411588"/>
    </source>
</evidence>
<dbReference type="Proteomes" id="UP000411588">
    <property type="component" value="Unassembled WGS sequence"/>
</dbReference>
<dbReference type="GO" id="GO:0102009">
    <property type="term" value="F:proline dipeptidase activity"/>
    <property type="evidence" value="ECO:0007669"/>
    <property type="project" value="UniProtKB-EC"/>
</dbReference>
<dbReference type="SUPFAM" id="SSF53092">
    <property type="entry name" value="Creatinase/prolidase N-terminal domain"/>
    <property type="match status" value="1"/>
</dbReference>
<dbReference type="AlphaFoldDB" id="A0A069AA84"/>
<dbReference type="Pfam" id="PF01321">
    <property type="entry name" value="Creatinase_N"/>
    <property type="match status" value="1"/>
</dbReference>
<accession>A0A069AA84</accession>
<evidence type="ECO:0000313" key="5">
    <source>
        <dbReference type="EMBL" id="CDT12995.1"/>
    </source>
</evidence>
<name>A0A069AA84_CLODI</name>
<reference evidence="6 7" key="2">
    <citation type="submission" date="2019-02" db="EMBL/GenBank/DDBJ databases">
        <authorList>
            <consortium name="Pathogen Informatics"/>
        </authorList>
    </citation>
    <scope>NUCLEOTIDE SEQUENCE [LARGE SCALE GENOMIC DNA]</scope>
    <source>
        <strain evidence="6">Clo34</strain>
        <strain evidence="7">clo34</strain>
    </source>
</reference>
<dbReference type="PANTHER" id="PTHR46112">
    <property type="entry name" value="AMINOPEPTIDASE"/>
    <property type="match status" value="1"/>
</dbReference>
<dbReference type="EC" id="3.4.-.-" evidence="4 6"/>
<dbReference type="Pfam" id="PF00557">
    <property type="entry name" value="Peptidase_M24"/>
    <property type="match status" value="1"/>
</dbReference>
<dbReference type="Gene3D" id="3.40.350.10">
    <property type="entry name" value="Creatinase/prolidase N-terminal domain"/>
    <property type="match status" value="1"/>
</dbReference>
<dbReference type="InterPro" id="IPR036005">
    <property type="entry name" value="Creatinase/aminopeptidase-like"/>
</dbReference>
<dbReference type="PANTHER" id="PTHR46112:SF3">
    <property type="entry name" value="AMINOPEPTIDASE YPDF"/>
    <property type="match status" value="1"/>
</dbReference>
<dbReference type="InterPro" id="IPR050659">
    <property type="entry name" value="Peptidase_M24B"/>
</dbReference>
<dbReference type="EMBL" id="LK932505">
    <property type="protein sequence ID" value="CDS85581.1"/>
    <property type="molecule type" value="Genomic_DNA"/>
</dbReference>
<dbReference type="PATRIC" id="fig|1496.1373.peg.2904"/>
<dbReference type="InterPro" id="IPR029149">
    <property type="entry name" value="Creatin/AminoP/Spt16_N"/>
</dbReference>